<evidence type="ECO:0000256" key="2">
    <source>
        <dbReference type="SAM" id="Phobius"/>
    </source>
</evidence>
<dbReference type="RefSeq" id="WP_147435182.1">
    <property type="nucleotide sequence ID" value="NZ_WOWA01000005.1"/>
</dbReference>
<dbReference type="EMBL" id="WOWA01000005">
    <property type="protein sequence ID" value="NLV13978.1"/>
    <property type="molecule type" value="Genomic_DNA"/>
</dbReference>
<keyword evidence="2" id="KW-0812">Transmembrane</keyword>
<evidence type="ECO:0000313" key="4">
    <source>
        <dbReference type="Proteomes" id="UP000641625"/>
    </source>
</evidence>
<feature type="compositionally biased region" description="Acidic residues" evidence="1">
    <location>
        <begin position="287"/>
        <end position="297"/>
    </location>
</feature>
<sequence length="297" mass="32524">MNNRSVRGLNLYSFYAILLPGIAFTIAIVPLLPVTSNINPLLAVIPLVAIGFVVGQGLHTIAVLAQGFAPRNEITTSHREFLIGLLTGKTLPFDHNISEELQKSCIRVFNASIESFDWNDSDRLDTDLSSNSEQEISFVYPIIRSQIHADGKGRSRVFQSTYAFSRSIMIMIPLLWLLYVIYAVLDWGDIPSQVLDRVGYGPVSQSLYTPIIDTISLDPPVIVISSTLLTAVGFLTFQSATKQYKQYYVEYTLADYITQYNSNVGETANNGSCRGGGASNGGNSTSGDDENGDDSSQ</sequence>
<feature type="region of interest" description="Disordered" evidence="1">
    <location>
        <begin position="273"/>
        <end position="297"/>
    </location>
</feature>
<evidence type="ECO:0000313" key="3">
    <source>
        <dbReference type="EMBL" id="NLV13978.1"/>
    </source>
</evidence>
<gene>
    <name evidence="3" type="ORF">GOC77_11955</name>
</gene>
<dbReference type="AlphaFoldDB" id="A0A847UQW7"/>
<keyword evidence="2" id="KW-0472">Membrane</keyword>
<proteinExistence type="predicted"/>
<reference evidence="3" key="1">
    <citation type="submission" date="2019-12" db="EMBL/GenBank/DDBJ databases">
        <title>Whole genome sequencing of Haloarcula argentinensis strain pws5.</title>
        <authorList>
            <person name="Verma D.K."/>
            <person name="Gopal K."/>
            <person name="Prasad E.S."/>
        </authorList>
    </citation>
    <scope>NUCLEOTIDE SEQUENCE</scope>
    <source>
        <strain evidence="3">Pws5</strain>
    </source>
</reference>
<evidence type="ECO:0000256" key="1">
    <source>
        <dbReference type="SAM" id="MobiDB-lite"/>
    </source>
</evidence>
<feature type="transmembrane region" description="Helical" evidence="2">
    <location>
        <begin position="12"/>
        <end position="32"/>
    </location>
</feature>
<organism evidence="3 4">
    <name type="scientific">Haloarcula argentinensis</name>
    <dbReference type="NCBI Taxonomy" id="43776"/>
    <lineage>
        <taxon>Archaea</taxon>
        <taxon>Methanobacteriati</taxon>
        <taxon>Methanobacteriota</taxon>
        <taxon>Stenosarchaea group</taxon>
        <taxon>Halobacteria</taxon>
        <taxon>Halobacteriales</taxon>
        <taxon>Haloarculaceae</taxon>
        <taxon>Haloarcula</taxon>
    </lineage>
</organism>
<feature type="transmembrane region" description="Helical" evidence="2">
    <location>
        <begin position="44"/>
        <end position="69"/>
    </location>
</feature>
<accession>A0A847UQW7</accession>
<dbReference type="Proteomes" id="UP000641625">
    <property type="component" value="Unassembled WGS sequence"/>
</dbReference>
<name>A0A847UQW7_HALAR</name>
<feature type="transmembrane region" description="Helical" evidence="2">
    <location>
        <begin position="163"/>
        <end position="185"/>
    </location>
</feature>
<feature type="transmembrane region" description="Helical" evidence="2">
    <location>
        <begin position="220"/>
        <end position="237"/>
    </location>
</feature>
<comment type="caution">
    <text evidence="3">The sequence shown here is derived from an EMBL/GenBank/DDBJ whole genome shotgun (WGS) entry which is preliminary data.</text>
</comment>
<protein>
    <submittedName>
        <fullName evidence="3">Uncharacterized protein</fullName>
    </submittedName>
</protein>
<keyword evidence="2" id="KW-1133">Transmembrane helix</keyword>